<dbReference type="STRING" id="142842.SAMN02745118_01656"/>
<dbReference type="PANTHER" id="PTHR38664">
    <property type="entry name" value="SLR0058 PROTEIN"/>
    <property type="match status" value="1"/>
</dbReference>
<accession>A0A1T4MZC4</accession>
<dbReference type="AlphaFoldDB" id="A0A1T4MZC4"/>
<dbReference type="OrthoDB" id="2112578at2"/>
<name>A0A1T4MZC4_9FIRM</name>
<protein>
    <submittedName>
        <fullName evidence="2">Polyhydroxyalkanoate synthesis regulator phasin</fullName>
    </submittedName>
</protein>
<evidence type="ECO:0000313" key="2">
    <source>
        <dbReference type="EMBL" id="SJZ72342.1"/>
    </source>
</evidence>
<keyword evidence="3" id="KW-1185">Reference proteome</keyword>
<dbReference type="Proteomes" id="UP000190625">
    <property type="component" value="Unassembled WGS sequence"/>
</dbReference>
<feature type="coiled-coil region" evidence="1">
    <location>
        <begin position="20"/>
        <end position="116"/>
    </location>
</feature>
<reference evidence="3" key="1">
    <citation type="submission" date="2017-02" db="EMBL/GenBank/DDBJ databases">
        <authorList>
            <person name="Varghese N."/>
            <person name="Submissions S."/>
        </authorList>
    </citation>
    <scope>NUCLEOTIDE SEQUENCE [LARGE SCALE GENOMIC DNA]</scope>
    <source>
        <strain evidence="3">ATCC BAA-73</strain>
    </source>
</reference>
<dbReference type="EMBL" id="FUWM01000012">
    <property type="protein sequence ID" value="SJZ72342.1"/>
    <property type="molecule type" value="Genomic_DNA"/>
</dbReference>
<sequence length="119" mass="13571">MFELFKKTLATGLGVMLFTKEKAEKMVDELVEEGRISQQEAEEIIDELMDMAEEEKNGFKGRIEEEMNKLLNKTGLNKDKEISNLKDDVRKLGLEIEFLKGELATLKAESEEAISEVDD</sequence>
<evidence type="ECO:0000313" key="3">
    <source>
        <dbReference type="Proteomes" id="UP000190625"/>
    </source>
</evidence>
<gene>
    <name evidence="2" type="ORF">SAMN02745118_01656</name>
</gene>
<organism evidence="2 3">
    <name type="scientific">Selenihalanaerobacter shriftii</name>
    <dbReference type="NCBI Taxonomy" id="142842"/>
    <lineage>
        <taxon>Bacteria</taxon>
        <taxon>Bacillati</taxon>
        <taxon>Bacillota</taxon>
        <taxon>Clostridia</taxon>
        <taxon>Halanaerobiales</taxon>
        <taxon>Halobacteroidaceae</taxon>
        <taxon>Selenihalanaerobacter</taxon>
    </lineage>
</organism>
<dbReference type="PANTHER" id="PTHR38664:SF1">
    <property type="entry name" value="SLR0058 PROTEIN"/>
    <property type="match status" value="1"/>
</dbReference>
<dbReference type="RefSeq" id="WP_078810117.1">
    <property type="nucleotide sequence ID" value="NZ_FUWM01000012.1"/>
</dbReference>
<keyword evidence="1" id="KW-0175">Coiled coil</keyword>
<dbReference type="InterPro" id="IPR008769">
    <property type="entry name" value="PhaF_PhaI"/>
</dbReference>
<evidence type="ECO:0000256" key="1">
    <source>
        <dbReference type="SAM" id="Coils"/>
    </source>
</evidence>
<proteinExistence type="predicted"/>